<comment type="caution">
    <text evidence="1">The sequence shown here is derived from an EMBL/GenBank/DDBJ whole genome shotgun (WGS) entry which is preliminary data.</text>
</comment>
<name>X1KQD4_9ZZZZ</name>
<evidence type="ECO:0000313" key="1">
    <source>
        <dbReference type="EMBL" id="GAH95840.1"/>
    </source>
</evidence>
<gene>
    <name evidence="1" type="ORF">S03H2_71944</name>
</gene>
<dbReference type="AlphaFoldDB" id="X1KQD4"/>
<organism evidence="1">
    <name type="scientific">marine sediment metagenome</name>
    <dbReference type="NCBI Taxonomy" id="412755"/>
    <lineage>
        <taxon>unclassified sequences</taxon>
        <taxon>metagenomes</taxon>
        <taxon>ecological metagenomes</taxon>
    </lineage>
</organism>
<reference evidence="1" key="1">
    <citation type="journal article" date="2014" name="Front. Microbiol.">
        <title>High frequency of phylogenetically diverse reductive dehalogenase-homologous genes in deep subseafloor sedimentary metagenomes.</title>
        <authorList>
            <person name="Kawai M."/>
            <person name="Futagami T."/>
            <person name="Toyoda A."/>
            <person name="Takaki Y."/>
            <person name="Nishi S."/>
            <person name="Hori S."/>
            <person name="Arai W."/>
            <person name="Tsubouchi T."/>
            <person name="Morono Y."/>
            <person name="Uchiyama I."/>
            <person name="Ito T."/>
            <person name="Fujiyama A."/>
            <person name="Inagaki F."/>
            <person name="Takami H."/>
        </authorList>
    </citation>
    <scope>NUCLEOTIDE SEQUENCE</scope>
    <source>
        <strain evidence="1">Expedition CK06-06</strain>
    </source>
</reference>
<accession>X1KQD4</accession>
<feature type="non-terminal residue" evidence="1">
    <location>
        <position position="42"/>
    </location>
</feature>
<dbReference type="EMBL" id="BARU01048380">
    <property type="protein sequence ID" value="GAH95840.1"/>
    <property type="molecule type" value="Genomic_DNA"/>
</dbReference>
<protein>
    <submittedName>
        <fullName evidence="1">Uncharacterized protein</fullName>
    </submittedName>
</protein>
<sequence length="42" mass="4651">MRLKGLSLKDFAIVISDYLIKNGIEVILTGGACVTIYTDNKY</sequence>
<proteinExistence type="predicted"/>